<organism evidence="4 5">
    <name type="scientific">Palleronia caenipelagi</name>
    <dbReference type="NCBI Taxonomy" id="2489174"/>
    <lineage>
        <taxon>Bacteria</taxon>
        <taxon>Pseudomonadati</taxon>
        <taxon>Pseudomonadota</taxon>
        <taxon>Alphaproteobacteria</taxon>
        <taxon>Rhodobacterales</taxon>
        <taxon>Roseobacteraceae</taxon>
        <taxon>Palleronia</taxon>
    </lineage>
</organism>
<keyword evidence="5" id="KW-1185">Reference proteome</keyword>
<evidence type="ECO:0000256" key="2">
    <source>
        <dbReference type="SAM" id="SignalP"/>
    </source>
</evidence>
<proteinExistence type="predicted"/>
<dbReference type="InterPro" id="IPR012336">
    <property type="entry name" value="Thioredoxin-like_fold"/>
</dbReference>
<dbReference type="RefSeq" id="WP_142833286.1">
    <property type="nucleotide sequence ID" value="NZ_VFSV01000003.1"/>
</dbReference>
<dbReference type="SUPFAM" id="SSF52833">
    <property type="entry name" value="Thioredoxin-like"/>
    <property type="match status" value="1"/>
</dbReference>
<comment type="caution">
    <text evidence="4">The sequence shown here is derived from an EMBL/GenBank/DDBJ whole genome shotgun (WGS) entry which is preliminary data.</text>
</comment>
<reference evidence="4 5" key="1">
    <citation type="submission" date="2019-06" db="EMBL/GenBank/DDBJ databases">
        <title>Paenimaribius caenipelagi gen. nov., sp. nov., isolated from a tidal flat.</title>
        <authorList>
            <person name="Yoon J.-H."/>
        </authorList>
    </citation>
    <scope>NUCLEOTIDE SEQUENCE [LARGE SCALE GENOMIC DNA]</scope>
    <source>
        <strain evidence="4 5">JBTF-M29</strain>
    </source>
</reference>
<evidence type="ECO:0000256" key="1">
    <source>
        <dbReference type="ARBA" id="ARBA00003565"/>
    </source>
</evidence>
<dbReference type="OrthoDB" id="9780147at2"/>
<accession>A0A547Q9M2</accession>
<dbReference type="CDD" id="cd03023">
    <property type="entry name" value="DsbA_Com1_like"/>
    <property type="match status" value="1"/>
</dbReference>
<evidence type="ECO:0000259" key="3">
    <source>
        <dbReference type="PROSITE" id="PS51352"/>
    </source>
</evidence>
<comment type="function">
    <text evidence="1">May be required for disulfide bond formation in some proteins.</text>
</comment>
<dbReference type="Gene3D" id="3.40.30.10">
    <property type="entry name" value="Glutaredoxin"/>
    <property type="match status" value="1"/>
</dbReference>
<dbReference type="Pfam" id="PF13462">
    <property type="entry name" value="Thioredoxin_4"/>
    <property type="match status" value="1"/>
</dbReference>
<dbReference type="AlphaFoldDB" id="A0A547Q9M2"/>
<keyword evidence="2" id="KW-0732">Signal</keyword>
<feature type="domain" description="Thioredoxin" evidence="3">
    <location>
        <begin position="64"/>
        <end position="247"/>
    </location>
</feature>
<feature type="signal peptide" evidence="2">
    <location>
        <begin position="1"/>
        <end position="20"/>
    </location>
</feature>
<protein>
    <submittedName>
        <fullName evidence="4">DsbA family protein</fullName>
    </submittedName>
</protein>
<gene>
    <name evidence="4" type="ORF">FEV53_02725</name>
</gene>
<dbReference type="Pfam" id="PF18312">
    <property type="entry name" value="ScsC_N"/>
    <property type="match status" value="1"/>
</dbReference>
<sequence>MKTFFTALSLAALTTLPALAQDAASMSDAERTALHAEIRTYLLENPEVLMEAIGVLEQRQAEEKAAGDAALVADNMDALINDGMSWVGGNPEGDVTVVEFLDYRCGYCKRAFPEVAELIESDGNIRFIVKEFPILGEQSLMASRYAIATHRIAGDEAYGDVHDALMAMSEEVTEDSLAELSELLELDHEAITAEMSAPEVDARIAASHQLAGKMSIQGTPSFVIGDELVRGYVPLEGMREIVAGERG</sequence>
<dbReference type="PANTHER" id="PTHR35272:SF3">
    <property type="entry name" value="THIOL:DISULFIDE INTERCHANGE PROTEIN DSBC"/>
    <property type="match status" value="1"/>
</dbReference>
<dbReference type="InterPro" id="IPR041205">
    <property type="entry name" value="ScsC_N"/>
</dbReference>
<dbReference type="PROSITE" id="PS51352">
    <property type="entry name" value="THIOREDOXIN_2"/>
    <property type="match status" value="1"/>
</dbReference>
<dbReference type="PANTHER" id="PTHR35272">
    <property type="entry name" value="THIOL:DISULFIDE INTERCHANGE PROTEIN DSBC-RELATED"/>
    <property type="match status" value="1"/>
</dbReference>
<dbReference type="EMBL" id="VFSV01000003">
    <property type="protein sequence ID" value="TRD23095.1"/>
    <property type="molecule type" value="Genomic_DNA"/>
</dbReference>
<dbReference type="Proteomes" id="UP000318590">
    <property type="component" value="Unassembled WGS sequence"/>
</dbReference>
<dbReference type="InterPro" id="IPR013766">
    <property type="entry name" value="Thioredoxin_domain"/>
</dbReference>
<dbReference type="InterPro" id="IPR051470">
    <property type="entry name" value="Thiol:disulfide_interchange"/>
</dbReference>
<feature type="chain" id="PRO_5022019483" evidence="2">
    <location>
        <begin position="21"/>
        <end position="247"/>
    </location>
</feature>
<evidence type="ECO:0000313" key="5">
    <source>
        <dbReference type="Proteomes" id="UP000318590"/>
    </source>
</evidence>
<name>A0A547Q9M2_9RHOB</name>
<evidence type="ECO:0000313" key="4">
    <source>
        <dbReference type="EMBL" id="TRD23095.1"/>
    </source>
</evidence>
<dbReference type="InterPro" id="IPR036249">
    <property type="entry name" value="Thioredoxin-like_sf"/>
</dbReference>